<dbReference type="AlphaFoldDB" id="A0ABD1H028"/>
<name>A0ABD1H028_SALDI</name>
<dbReference type="Proteomes" id="UP001567538">
    <property type="component" value="Unassembled WGS sequence"/>
</dbReference>
<protein>
    <submittedName>
        <fullName evidence="1">Uncharacterized protein</fullName>
    </submittedName>
</protein>
<organism evidence="1 2">
    <name type="scientific">Salvia divinorum</name>
    <name type="common">Maria pastora</name>
    <name type="synonym">Diviner's sage</name>
    <dbReference type="NCBI Taxonomy" id="28513"/>
    <lineage>
        <taxon>Eukaryota</taxon>
        <taxon>Viridiplantae</taxon>
        <taxon>Streptophyta</taxon>
        <taxon>Embryophyta</taxon>
        <taxon>Tracheophyta</taxon>
        <taxon>Spermatophyta</taxon>
        <taxon>Magnoliopsida</taxon>
        <taxon>eudicotyledons</taxon>
        <taxon>Gunneridae</taxon>
        <taxon>Pentapetalae</taxon>
        <taxon>asterids</taxon>
        <taxon>lamiids</taxon>
        <taxon>Lamiales</taxon>
        <taxon>Lamiaceae</taxon>
        <taxon>Nepetoideae</taxon>
        <taxon>Mentheae</taxon>
        <taxon>Salviinae</taxon>
        <taxon>Salvia</taxon>
        <taxon>Salvia subgen. Calosphace</taxon>
    </lineage>
</organism>
<keyword evidence="2" id="KW-1185">Reference proteome</keyword>
<dbReference type="EMBL" id="JBEAFC010000007">
    <property type="protein sequence ID" value="KAL1549777.1"/>
    <property type="molecule type" value="Genomic_DNA"/>
</dbReference>
<proteinExistence type="predicted"/>
<comment type="caution">
    <text evidence="1">The sequence shown here is derived from an EMBL/GenBank/DDBJ whole genome shotgun (WGS) entry which is preliminary data.</text>
</comment>
<evidence type="ECO:0000313" key="1">
    <source>
        <dbReference type="EMBL" id="KAL1549777.1"/>
    </source>
</evidence>
<reference evidence="1 2" key="1">
    <citation type="submission" date="2024-06" db="EMBL/GenBank/DDBJ databases">
        <title>A chromosome level genome sequence of Diviner's sage (Salvia divinorum).</title>
        <authorList>
            <person name="Ford S.A."/>
            <person name="Ro D.-K."/>
            <person name="Ness R.W."/>
            <person name="Phillips M.A."/>
        </authorList>
    </citation>
    <scope>NUCLEOTIDE SEQUENCE [LARGE SCALE GENOMIC DNA]</scope>
    <source>
        <strain evidence="1">SAF-2024a</strain>
        <tissue evidence="1">Leaf</tissue>
    </source>
</reference>
<gene>
    <name evidence="1" type="ORF">AAHA92_17831</name>
</gene>
<accession>A0ABD1H028</accession>
<sequence>MIGTGVEVLLRGRKFFM</sequence>
<evidence type="ECO:0000313" key="2">
    <source>
        <dbReference type="Proteomes" id="UP001567538"/>
    </source>
</evidence>